<evidence type="ECO:0000313" key="7">
    <source>
        <dbReference type="Proteomes" id="UP001160519"/>
    </source>
</evidence>
<dbReference type="InterPro" id="IPR013324">
    <property type="entry name" value="RNA_pol_sigma_r3/r4-like"/>
</dbReference>
<reference evidence="6" key="1">
    <citation type="submission" date="2023-01" db="EMBL/GenBank/DDBJ databases">
        <title>Biogeochemical cycle of methane in antarctic sediments.</title>
        <authorList>
            <person name="Roldan D.M."/>
            <person name="Menes R.J."/>
        </authorList>
    </citation>
    <scope>NUCLEOTIDE SEQUENCE [LARGE SCALE GENOMIC DNA]</scope>
    <source>
        <strain evidence="6">K-2018 MAG008</strain>
    </source>
</reference>
<protein>
    <submittedName>
        <fullName evidence="6">RNA polymerase sigma factor RpoD/SigA</fullName>
    </submittedName>
</protein>
<gene>
    <name evidence="6" type="ORF">PSU93_10045</name>
</gene>
<keyword evidence="2" id="KW-0731">Sigma factor</keyword>
<dbReference type="InterPro" id="IPR050239">
    <property type="entry name" value="Sigma-70_RNA_pol_init_factors"/>
</dbReference>
<dbReference type="InterPro" id="IPR007627">
    <property type="entry name" value="RNA_pol_sigma70_r2"/>
</dbReference>
<evidence type="ECO:0000256" key="3">
    <source>
        <dbReference type="ARBA" id="ARBA00023125"/>
    </source>
</evidence>
<dbReference type="Proteomes" id="UP001160519">
    <property type="component" value="Unassembled WGS sequence"/>
</dbReference>
<dbReference type="Pfam" id="PF04545">
    <property type="entry name" value="Sigma70_r4"/>
    <property type="match status" value="1"/>
</dbReference>
<dbReference type="InterPro" id="IPR014284">
    <property type="entry name" value="RNA_pol_sigma-70_dom"/>
</dbReference>
<dbReference type="SUPFAM" id="SSF88946">
    <property type="entry name" value="Sigma2 domain of RNA polymerase sigma factors"/>
    <property type="match status" value="1"/>
</dbReference>
<dbReference type="CDD" id="cd06171">
    <property type="entry name" value="Sigma70_r4"/>
    <property type="match status" value="1"/>
</dbReference>
<dbReference type="AlphaFoldDB" id="A0AA43Q4E8"/>
<dbReference type="GO" id="GO:0016987">
    <property type="term" value="F:sigma factor activity"/>
    <property type="evidence" value="ECO:0007669"/>
    <property type="project" value="UniProtKB-KW"/>
</dbReference>
<dbReference type="GO" id="GO:0006352">
    <property type="term" value="P:DNA-templated transcription initiation"/>
    <property type="evidence" value="ECO:0007669"/>
    <property type="project" value="InterPro"/>
</dbReference>
<dbReference type="Pfam" id="PF04542">
    <property type="entry name" value="Sigma70_r2"/>
    <property type="match status" value="1"/>
</dbReference>
<evidence type="ECO:0000259" key="5">
    <source>
        <dbReference type="PROSITE" id="PS00715"/>
    </source>
</evidence>
<evidence type="ECO:0000256" key="2">
    <source>
        <dbReference type="ARBA" id="ARBA00023082"/>
    </source>
</evidence>
<proteinExistence type="predicted"/>
<dbReference type="PANTHER" id="PTHR30603">
    <property type="entry name" value="RNA POLYMERASE SIGMA FACTOR RPO"/>
    <property type="match status" value="1"/>
</dbReference>
<evidence type="ECO:0000256" key="1">
    <source>
        <dbReference type="ARBA" id="ARBA00023015"/>
    </source>
</evidence>
<sequence length="393" mass="44772">MIETAPNRALPTAALSAAEPLVLAMNLEQARLNLHLLLLEEDQATLLLLKHCLSQLDNGLDIWEMVSDKTSPQIIVQGVDFVQSNLVQTMQFLLNNPVARSSLLSLRFLSNFLIEVSDLCQSILYHDSAFTSYLHKLDQAAQTLKVARQKMIAGNTGLVAFVAYKQKTTVLSFDDLVQEGVIGLIKAVDRFDPYRGFQFSTYAIPWIKQAISRLIVKQEKIVRLPVALAERACAVFEAMRNAYQQTERWPSVEQLKLLCDLSEDEIKTIRNYYQATHSLDEVRDNAEEEGQALMARMKQQQFALPMDDLIERNLRQYLDRVVATLPEKEAAILNMRFGLKNHTETTLQVIADQLQVSRERVRQIQNEALKKLKNQFGCDLALFLEPNDSYENE</sequence>
<evidence type="ECO:0000256" key="4">
    <source>
        <dbReference type="ARBA" id="ARBA00023163"/>
    </source>
</evidence>
<keyword evidence="3" id="KW-0238">DNA-binding</keyword>
<name>A0AA43Q4E8_9GAMM</name>
<dbReference type="InterPro" id="IPR013325">
    <property type="entry name" value="RNA_pol_sigma_r2"/>
</dbReference>
<organism evidence="6 7">
    <name type="scientific">Candidatus Methylobacter titanis</name>
    <dbReference type="NCBI Taxonomy" id="3053457"/>
    <lineage>
        <taxon>Bacteria</taxon>
        <taxon>Pseudomonadati</taxon>
        <taxon>Pseudomonadota</taxon>
        <taxon>Gammaproteobacteria</taxon>
        <taxon>Methylococcales</taxon>
        <taxon>Methylococcaceae</taxon>
        <taxon>Methylobacter</taxon>
    </lineage>
</organism>
<dbReference type="InterPro" id="IPR036388">
    <property type="entry name" value="WH-like_DNA-bd_sf"/>
</dbReference>
<dbReference type="PANTHER" id="PTHR30603:SF47">
    <property type="entry name" value="RNA POLYMERASE SIGMA FACTOR SIGD, CHLOROPLASTIC"/>
    <property type="match status" value="1"/>
</dbReference>
<feature type="domain" description="RNA polymerase sigma-70" evidence="5">
    <location>
        <begin position="175"/>
        <end position="188"/>
    </location>
</feature>
<dbReference type="PROSITE" id="PS00715">
    <property type="entry name" value="SIGMA70_1"/>
    <property type="match status" value="1"/>
</dbReference>
<accession>A0AA43Q4E8</accession>
<dbReference type="NCBIfam" id="TIGR02937">
    <property type="entry name" value="sigma70-ECF"/>
    <property type="match status" value="1"/>
</dbReference>
<comment type="caution">
    <text evidence="6">The sequence shown here is derived from an EMBL/GenBank/DDBJ whole genome shotgun (WGS) entry which is preliminary data.</text>
</comment>
<keyword evidence="1" id="KW-0805">Transcription regulation</keyword>
<dbReference type="PRINTS" id="PR00046">
    <property type="entry name" value="SIGMA70FCT"/>
</dbReference>
<dbReference type="EMBL" id="JAQSDF010000030">
    <property type="protein sequence ID" value="MDI1231479.1"/>
    <property type="molecule type" value="Genomic_DNA"/>
</dbReference>
<evidence type="ECO:0000313" key="6">
    <source>
        <dbReference type="EMBL" id="MDI1231479.1"/>
    </source>
</evidence>
<dbReference type="InterPro" id="IPR000943">
    <property type="entry name" value="RNA_pol_sigma70"/>
</dbReference>
<dbReference type="GO" id="GO:0003677">
    <property type="term" value="F:DNA binding"/>
    <property type="evidence" value="ECO:0007669"/>
    <property type="project" value="UniProtKB-KW"/>
</dbReference>
<dbReference type="SUPFAM" id="SSF88659">
    <property type="entry name" value="Sigma3 and sigma4 domains of RNA polymerase sigma factors"/>
    <property type="match status" value="2"/>
</dbReference>
<dbReference type="Gene3D" id="1.10.10.10">
    <property type="entry name" value="Winged helix-like DNA-binding domain superfamily/Winged helix DNA-binding domain"/>
    <property type="match status" value="1"/>
</dbReference>
<keyword evidence="7" id="KW-1185">Reference proteome</keyword>
<dbReference type="InterPro" id="IPR007630">
    <property type="entry name" value="RNA_pol_sigma70_r4"/>
</dbReference>
<keyword evidence="4" id="KW-0804">Transcription</keyword>
<dbReference type="Gene3D" id="1.10.601.10">
    <property type="entry name" value="RNA Polymerase Primary Sigma Factor"/>
    <property type="match status" value="1"/>
</dbReference>